<proteinExistence type="predicted"/>
<feature type="signal peptide" evidence="1">
    <location>
        <begin position="1"/>
        <end position="25"/>
    </location>
</feature>
<organism evidence="2 4">
    <name type="scientific">Verticillium longisporum</name>
    <name type="common">Verticillium dahliae var. longisporum</name>
    <dbReference type="NCBI Taxonomy" id="100787"/>
    <lineage>
        <taxon>Eukaryota</taxon>
        <taxon>Fungi</taxon>
        <taxon>Dikarya</taxon>
        <taxon>Ascomycota</taxon>
        <taxon>Pezizomycotina</taxon>
        <taxon>Sordariomycetes</taxon>
        <taxon>Hypocreomycetidae</taxon>
        <taxon>Glomerellales</taxon>
        <taxon>Plectosphaerellaceae</taxon>
        <taxon>Verticillium</taxon>
    </lineage>
</organism>
<dbReference type="AlphaFoldDB" id="A0A0G4KY40"/>
<protein>
    <recommendedName>
        <fullName evidence="5">Granulins domain-containing protein</fullName>
    </recommendedName>
</protein>
<sequence length="100" mass="10101">MVSFQTLLLLAATALSATALPSTSAKPPGKPHHNDPCATVRCGFNTVCEAVKGKARCVPGTKCGPTMCGAGQVCCNASCGICTPPDGACIQIVCENASKF</sequence>
<keyword evidence="1" id="KW-0732">Signal</keyword>
<dbReference type="Proteomes" id="UP000689129">
    <property type="component" value="Unassembled WGS sequence"/>
</dbReference>
<gene>
    <name evidence="2" type="ORF">BN1723_010314</name>
    <name evidence="3" type="ORF">HYQ45_011906</name>
</gene>
<reference evidence="4" key="2">
    <citation type="submission" date="2015-05" db="EMBL/GenBank/DDBJ databases">
        <authorList>
            <person name="Fogelqvist Johan"/>
        </authorList>
    </citation>
    <scope>NUCLEOTIDE SEQUENCE [LARGE SCALE GENOMIC DNA]</scope>
</reference>
<evidence type="ECO:0000256" key="1">
    <source>
        <dbReference type="SAM" id="SignalP"/>
    </source>
</evidence>
<feature type="non-terminal residue" evidence="2">
    <location>
        <position position="100"/>
    </location>
</feature>
<reference evidence="2" key="1">
    <citation type="submission" date="2015-05" db="EMBL/GenBank/DDBJ databases">
        <authorList>
            <person name="Wang D.B."/>
            <person name="Wang M."/>
        </authorList>
    </citation>
    <scope>NUCLEOTIDE SEQUENCE [LARGE SCALE GENOMIC DNA]</scope>
    <source>
        <strain evidence="2">VL2</strain>
    </source>
</reference>
<evidence type="ECO:0000313" key="3">
    <source>
        <dbReference type="EMBL" id="KAG7128484.1"/>
    </source>
</evidence>
<feature type="chain" id="PRO_5044365776" description="Granulins domain-containing protein" evidence="1">
    <location>
        <begin position="26"/>
        <end position="100"/>
    </location>
</feature>
<evidence type="ECO:0008006" key="5">
    <source>
        <dbReference type="Google" id="ProtNLM"/>
    </source>
</evidence>
<name>A0A0G4KY40_VERLO</name>
<dbReference type="Proteomes" id="UP000045706">
    <property type="component" value="Unassembled WGS sequence"/>
</dbReference>
<dbReference type="EMBL" id="CVQI01004891">
    <property type="protein sequence ID" value="CRK14290.1"/>
    <property type="molecule type" value="Genomic_DNA"/>
</dbReference>
<reference evidence="3" key="3">
    <citation type="journal article" date="2021" name="Mol. Plant Pathol.">
        <title>A 20-kb lineage-specific genomic region tames virulence in pathogenic amphidiploid Verticillium longisporum.</title>
        <authorList>
            <person name="Harting R."/>
            <person name="Starke J."/>
            <person name="Kusch H."/>
            <person name="Poggeler S."/>
            <person name="Maurus I."/>
            <person name="Schluter R."/>
            <person name="Landesfeind M."/>
            <person name="Bulla I."/>
            <person name="Nowrousian M."/>
            <person name="de Jonge R."/>
            <person name="Stahlhut G."/>
            <person name="Hoff K.J."/>
            <person name="Asshauer K.P."/>
            <person name="Thurmer A."/>
            <person name="Stanke M."/>
            <person name="Daniel R."/>
            <person name="Morgenstern B."/>
            <person name="Thomma B.P.H.J."/>
            <person name="Kronstad J.W."/>
            <person name="Braus-Stromeyer S.A."/>
            <person name="Braus G.H."/>
        </authorList>
    </citation>
    <scope>NUCLEOTIDE SEQUENCE</scope>
    <source>
        <strain evidence="3">Vl32</strain>
    </source>
</reference>
<dbReference type="OrthoDB" id="4829650at2759"/>
<dbReference type="EMBL" id="JAEMWZ010000265">
    <property type="protein sequence ID" value="KAG7128484.1"/>
    <property type="molecule type" value="Genomic_DNA"/>
</dbReference>
<evidence type="ECO:0000313" key="4">
    <source>
        <dbReference type="Proteomes" id="UP000045706"/>
    </source>
</evidence>
<accession>A0A0G4KY40</accession>
<evidence type="ECO:0000313" key="2">
    <source>
        <dbReference type="EMBL" id="CRK14290.1"/>
    </source>
</evidence>